<proteinExistence type="predicted"/>
<evidence type="ECO:0000256" key="1">
    <source>
        <dbReference type="SAM" id="Phobius"/>
    </source>
</evidence>
<dbReference type="EMBL" id="GBRH01263520">
    <property type="protein sequence ID" value="JAD34375.1"/>
    <property type="molecule type" value="Transcribed_RNA"/>
</dbReference>
<sequence>MGWKFYKFLLQTGIQSLCQQKHELCFLFFFFFCFLSFLSLLVKLLVLH</sequence>
<protein>
    <submittedName>
        <fullName evidence="2">Uncharacterized protein</fullName>
    </submittedName>
</protein>
<reference evidence="2" key="1">
    <citation type="submission" date="2014-09" db="EMBL/GenBank/DDBJ databases">
        <authorList>
            <person name="Magalhaes I.L.F."/>
            <person name="Oliveira U."/>
            <person name="Santos F.R."/>
            <person name="Vidigal T.H.D.A."/>
            <person name="Brescovit A.D."/>
            <person name="Santos A.J."/>
        </authorList>
    </citation>
    <scope>NUCLEOTIDE SEQUENCE</scope>
    <source>
        <tissue evidence="2">Shoot tissue taken approximately 20 cm above the soil surface</tissue>
    </source>
</reference>
<keyword evidence="1" id="KW-1133">Transmembrane helix</keyword>
<keyword evidence="1" id="KW-0812">Transmembrane</keyword>
<keyword evidence="1" id="KW-0472">Membrane</keyword>
<feature type="transmembrane region" description="Helical" evidence="1">
    <location>
        <begin position="24"/>
        <end position="46"/>
    </location>
</feature>
<evidence type="ECO:0000313" key="2">
    <source>
        <dbReference type="EMBL" id="JAD34375.1"/>
    </source>
</evidence>
<dbReference type="AlphaFoldDB" id="A0A0A8ZCB1"/>
<reference evidence="2" key="2">
    <citation type="journal article" date="2015" name="Data Brief">
        <title>Shoot transcriptome of the giant reed, Arundo donax.</title>
        <authorList>
            <person name="Barrero R.A."/>
            <person name="Guerrero F.D."/>
            <person name="Moolhuijzen P."/>
            <person name="Goolsby J.A."/>
            <person name="Tidwell J."/>
            <person name="Bellgard S.E."/>
            <person name="Bellgard M.I."/>
        </authorList>
    </citation>
    <scope>NUCLEOTIDE SEQUENCE</scope>
    <source>
        <tissue evidence="2">Shoot tissue taken approximately 20 cm above the soil surface</tissue>
    </source>
</reference>
<organism evidence="2">
    <name type="scientific">Arundo donax</name>
    <name type="common">Giant reed</name>
    <name type="synonym">Donax arundinaceus</name>
    <dbReference type="NCBI Taxonomy" id="35708"/>
    <lineage>
        <taxon>Eukaryota</taxon>
        <taxon>Viridiplantae</taxon>
        <taxon>Streptophyta</taxon>
        <taxon>Embryophyta</taxon>
        <taxon>Tracheophyta</taxon>
        <taxon>Spermatophyta</taxon>
        <taxon>Magnoliopsida</taxon>
        <taxon>Liliopsida</taxon>
        <taxon>Poales</taxon>
        <taxon>Poaceae</taxon>
        <taxon>PACMAD clade</taxon>
        <taxon>Arundinoideae</taxon>
        <taxon>Arundineae</taxon>
        <taxon>Arundo</taxon>
    </lineage>
</organism>
<name>A0A0A8ZCB1_ARUDO</name>
<accession>A0A0A8ZCB1</accession>